<dbReference type="InterPro" id="IPR004095">
    <property type="entry name" value="TGS"/>
</dbReference>
<dbReference type="PRINTS" id="PR00326">
    <property type="entry name" value="GTP1OBG"/>
</dbReference>
<dbReference type="FunFam" id="3.10.20.30:FF:000003">
    <property type="entry name" value="Developmentally-regulated GTP-binding protein 1"/>
    <property type="match status" value="1"/>
</dbReference>
<keyword evidence="2" id="KW-0342">GTP-binding</keyword>
<dbReference type="InterPro" id="IPR006073">
    <property type="entry name" value="GTP-bd"/>
</dbReference>
<dbReference type="NCBIfam" id="TIGR00231">
    <property type="entry name" value="small_GTP"/>
    <property type="match status" value="1"/>
</dbReference>
<sequence>MSSVEEQIREIEDELKKTPYNKATSKHIGRLKAKLARIRDEAVARAMASSGGGEGYSVKKSGDATVVLVGFPSVGKSTLLNTLTGTKSETASYAFTTLTVIPGALEHKGARIQILDIPGLIAGAAIGKGRGKEVIAVVRGADLILVLVDVFNEKHVDVLLRELYDAGIRINHPKPDITIKKAGCGGIRLNTVGTAELDIEDIRSILAESKIVNADVLIRGEVSQDDFIDAMFGNRVYVPAFIAVNKVDLVDQESRKEIEEDMENRFGQPPIMLSAYSGYHIEELKDAIYDNLGFMRVFLKPVGGPADMEEPLIIRSPATVEDVCNRLHRDFVDKFRYAKVWGSSVKHDAQRVGLAHTLNDGDVLTVVTRC</sequence>
<keyword evidence="6" id="KW-1185">Reference proteome</keyword>
<dbReference type="PANTHER" id="PTHR43127">
    <property type="entry name" value="DEVELOPMENTALLY-REGULATED GTP-BINDING PROTEIN 2"/>
    <property type="match status" value="1"/>
</dbReference>
<protein>
    <submittedName>
        <fullName evidence="5">GTP-binding protein</fullName>
    </submittedName>
</protein>
<keyword evidence="1" id="KW-0547">Nucleotide-binding</keyword>
<evidence type="ECO:0000313" key="5">
    <source>
        <dbReference type="EMBL" id="RXE55143.1"/>
    </source>
</evidence>
<comment type="caution">
    <text evidence="5">The sequence shown here is derived from an EMBL/GenBank/DDBJ whole genome shotgun (WGS) entry which is preliminary data.</text>
</comment>
<evidence type="ECO:0000256" key="2">
    <source>
        <dbReference type="ARBA" id="ARBA00023134"/>
    </source>
</evidence>
<dbReference type="PROSITE" id="PS51880">
    <property type="entry name" value="TGS"/>
    <property type="match status" value="1"/>
</dbReference>
<dbReference type="CDD" id="cd01896">
    <property type="entry name" value="DRG"/>
    <property type="match status" value="1"/>
</dbReference>
<name>A0A498GX34_9EURY</name>
<dbReference type="InterPro" id="IPR031662">
    <property type="entry name" value="GTP-binding_2"/>
</dbReference>
<dbReference type="PROSITE" id="PS51710">
    <property type="entry name" value="G_OBG"/>
    <property type="match status" value="1"/>
</dbReference>
<dbReference type="Gene3D" id="3.10.20.30">
    <property type="match status" value="1"/>
</dbReference>
<feature type="domain" description="TGS" evidence="4">
    <location>
        <begin position="293"/>
        <end position="368"/>
    </location>
</feature>
<dbReference type="Proteomes" id="UP000290932">
    <property type="component" value="Unassembled WGS sequence"/>
</dbReference>
<dbReference type="Gene3D" id="3.40.50.300">
    <property type="entry name" value="P-loop containing nucleotide triphosphate hydrolases"/>
    <property type="match status" value="2"/>
</dbReference>
<proteinExistence type="predicted"/>
<reference evidence="5 6" key="1">
    <citation type="journal article" date="2015" name="Int. J. Syst. Evol. Microbiol.">
        <title>Methanoculleus taiwanensis sp. nov., a methanogen isolated from deep marine sediment at the deformation front area near Taiwan.</title>
        <authorList>
            <person name="Weng C.Y."/>
            <person name="Chen S.C."/>
            <person name="Lai M.C."/>
            <person name="Wu S.Y."/>
            <person name="Lin S."/>
            <person name="Yang T.F."/>
            <person name="Chen P.C."/>
        </authorList>
    </citation>
    <scope>NUCLEOTIDE SEQUENCE [LARGE SCALE GENOMIC DNA]</scope>
    <source>
        <strain evidence="5 6">CYW4</strain>
    </source>
</reference>
<organism evidence="5 6">
    <name type="scientific">Methanoculleus taiwanensis</name>
    <dbReference type="NCBI Taxonomy" id="1550565"/>
    <lineage>
        <taxon>Archaea</taxon>
        <taxon>Methanobacteriati</taxon>
        <taxon>Methanobacteriota</taxon>
        <taxon>Stenosarchaea group</taxon>
        <taxon>Methanomicrobia</taxon>
        <taxon>Methanomicrobiales</taxon>
        <taxon>Methanomicrobiaceae</taxon>
        <taxon>Methanoculleus</taxon>
    </lineage>
</organism>
<dbReference type="Pfam" id="PF01926">
    <property type="entry name" value="MMR_HSR1"/>
    <property type="match status" value="1"/>
</dbReference>
<dbReference type="InterPro" id="IPR012675">
    <property type="entry name" value="Beta-grasp_dom_sf"/>
</dbReference>
<dbReference type="InterPro" id="IPR005225">
    <property type="entry name" value="Small_GTP-bd"/>
</dbReference>
<feature type="domain" description="OBG-type G" evidence="3">
    <location>
        <begin position="64"/>
        <end position="293"/>
    </location>
</feature>
<dbReference type="InterPro" id="IPR031167">
    <property type="entry name" value="G_OBG"/>
</dbReference>
<dbReference type="SUPFAM" id="SSF52540">
    <property type="entry name" value="P-loop containing nucleoside triphosphate hydrolases"/>
    <property type="match status" value="1"/>
</dbReference>
<dbReference type="GO" id="GO:0003924">
    <property type="term" value="F:GTPase activity"/>
    <property type="evidence" value="ECO:0007669"/>
    <property type="project" value="InterPro"/>
</dbReference>
<dbReference type="InterPro" id="IPR012676">
    <property type="entry name" value="TGS-like"/>
</dbReference>
<dbReference type="EMBL" id="LHQS01000004">
    <property type="protein sequence ID" value="RXE55143.1"/>
    <property type="molecule type" value="Genomic_DNA"/>
</dbReference>
<dbReference type="InterPro" id="IPR027417">
    <property type="entry name" value="P-loop_NTPase"/>
</dbReference>
<evidence type="ECO:0000313" key="6">
    <source>
        <dbReference type="Proteomes" id="UP000290932"/>
    </source>
</evidence>
<dbReference type="AlphaFoldDB" id="A0A498GX34"/>
<evidence type="ECO:0000259" key="3">
    <source>
        <dbReference type="PROSITE" id="PS51710"/>
    </source>
</evidence>
<dbReference type="SUPFAM" id="SSF81271">
    <property type="entry name" value="TGS-like"/>
    <property type="match status" value="1"/>
</dbReference>
<evidence type="ECO:0000256" key="1">
    <source>
        <dbReference type="ARBA" id="ARBA00022741"/>
    </source>
</evidence>
<accession>A0A498GX34</accession>
<dbReference type="Pfam" id="PF02824">
    <property type="entry name" value="TGS"/>
    <property type="match status" value="1"/>
</dbReference>
<dbReference type="GO" id="GO:0005525">
    <property type="term" value="F:GTP binding"/>
    <property type="evidence" value="ECO:0007669"/>
    <property type="project" value="UniProtKB-KW"/>
</dbReference>
<dbReference type="InterPro" id="IPR045001">
    <property type="entry name" value="DRG"/>
</dbReference>
<dbReference type="RefSeq" id="WP_128695048.1">
    <property type="nucleotide sequence ID" value="NZ_LHQS01000004.1"/>
</dbReference>
<dbReference type="Pfam" id="PF16897">
    <property type="entry name" value="MMR_HSR1_Xtn"/>
    <property type="match status" value="1"/>
</dbReference>
<dbReference type="OrthoDB" id="372125at2157"/>
<evidence type="ECO:0000259" key="4">
    <source>
        <dbReference type="PROSITE" id="PS51880"/>
    </source>
</evidence>
<dbReference type="CDD" id="cd01666">
    <property type="entry name" value="TGS_DRG"/>
    <property type="match status" value="1"/>
</dbReference>
<gene>
    <name evidence="5" type="ORF">ABH15_13035</name>
</gene>